<proteinExistence type="predicted"/>
<organism evidence="2 3">
    <name type="scientific">Flavobacterium fryxellicola</name>
    <dbReference type="NCBI Taxonomy" id="249352"/>
    <lineage>
        <taxon>Bacteria</taxon>
        <taxon>Pseudomonadati</taxon>
        <taxon>Bacteroidota</taxon>
        <taxon>Flavobacteriia</taxon>
        <taxon>Flavobacteriales</taxon>
        <taxon>Flavobacteriaceae</taxon>
        <taxon>Flavobacterium</taxon>
    </lineage>
</organism>
<keyword evidence="3" id="KW-1185">Reference proteome</keyword>
<accession>A0A168AH24</accession>
<keyword evidence="2" id="KW-0255">Endonuclease</keyword>
<dbReference type="Proteomes" id="UP000077164">
    <property type="component" value="Unassembled WGS sequence"/>
</dbReference>
<dbReference type="OrthoDB" id="67788at2"/>
<evidence type="ECO:0000313" key="3">
    <source>
        <dbReference type="Proteomes" id="UP000077164"/>
    </source>
</evidence>
<gene>
    <name evidence="2" type="ORF">FBFR_01145</name>
</gene>
<feature type="domain" description="HNH nuclease" evidence="1">
    <location>
        <begin position="148"/>
        <end position="198"/>
    </location>
</feature>
<dbReference type="EMBL" id="LVJE01000001">
    <property type="protein sequence ID" value="OAB31464.1"/>
    <property type="molecule type" value="Genomic_DNA"/>
</dbReference>
<protein>
    <submittedName>
        <fullName evidence="2">Restriction endonuclease</fullName>
    </submittedName>
</protein>
<dbReference type="AlphaFoldDB" id="A0A168AH24"/>
<dbReference type="InterPro" id="IPR003615">
    <property type="entry name" value="HNH_nuc"/>
</dbReference>
<keyword evidence="2" id="KW-0540">Nuclease</keyword>
<reference evidence="2 3" key="1">
    <citation type="submission" date="2016-03" db="EMBL/GenBank/DDBJ databases">
        <title>Draft genome sequence of Flavobacterium fryxellicola DSM 16209.</title>
        <authorList>
            <person name="Shin S.-K."/>
            <person name="Yi H."/>
        </authorList>
    </citation>
    <scope>NUCLEOTIDE SEQUENCE [LARGE SCALE GENOMIC DNA]</scope>
    <source>
        <strain evidence="2 3">DSM 16209</strain>
    </source>
</reference>
<dbReference type="RefSeq" id="WP_066075727.1">
    <property type="nucleotide sequence ID" value="NZ_FRDK01000001.1"/>
</dbReference>
<dbReference type="Pfam" id="PF13391">
    <property type="entry name" value="HNH_2"/>
    <property type="match status" value="1"/>
</dbReference>
<evidence type="ECO:0000313" key="2">
    <source>
        <dbReference type="EMBL" id="OAB31464.1"/>
    </source>
</evidence>
<comment type="caution">
    <text evidence="2">The sequence shown here is derived from an EMBL/GenBank/DDBJ whole genome shotgun (WGS) entry which is preliminary data.</text>
</comment>
<dbReference type="STRING" id="249352.SAMN05444395_101541"/>
<name>A0A168AH24_9FLAO</name>
<dbReference type="GO" id="GO:0004519">
    <property type="term" value="F:endonuclease activity"/>
    <property type="evidence" value="ECO:0007669"/>
    <property type="project" value="UniProtKB-KW"/>
</dbReference>
<keyword evidence="2" id="KW-0378">Hydrolase</keyword>
<evidence type="ECO:0000259" key="1">
    <source>
        <dbReference type="Pfam" id="PF13391"/>
    </source>
</evidence>
<sequence length="254" mass="29337">MARENWTREQTIVALNLYCKIPFNKVGSNHPDIIRIAKIIGRSPNSVKMKIGNFGSFDPELKKRGIVGLSNASKMDEIIWNEFNSNWENLAYESEVLISNFSNEPIEKTSEINIDNLPLGRERETVIKARVNQNFFRSTILSSYNLKCCITGLSIPDFLVASHIIPWSKDQKNRLNPHNGLCINSIHDKAFDKGFLTVTTDYKIKISKYLNDYKKENAVTDFFLNFENQSIILPDKFLPSKDFLEYHHQNIFIK</sequence>